<dbReference type="InterPro" id="IPR058624">
    <property type="entry name" value="MdtA-like_HH"/>
</dbReference>
<dbReference type="InterPro" id="IPR006143">
    <property type="entry name" value="RND_pump_MFP"/>
</dbReference>
<dbReference type="Pfam" id="PF25944">
    <property type="entry name" value="Beta-barrel_RND"/>
    <property type="match status" value="1"/>
</dbReference>
<evidence type="ECO:0000256" key="4">
    <source>
        <dbReference type="SAM" id="MobiDB-lite"/>
    </source>
</evidence>
<evidence type="ECO:0000313" key="10">
    <source>
        <dbReference type="Proteomes" id="UP000184170"/>
    </source>
</evidence>
<keyword evidence="3" id="KW-0175">Coiled coil</keyword>
<evidence type="ECO:0000259" key="6">
    <source>
        <dbReference type="Pfam" id="PF25917"/>
    </source>
</evidence>
<feature type="compositionally biased region" description="Basic and acidic residues" evidence="4">
    <location>
        <begin position="409"/>
        <end position="423"/>
    </location>
</feature>
<evidence type="ECO:0000256" key="3">
    <source>
        <dbReference type="SAM" id="Coils"/>
    </source>
</evidence>
<evidence type="ECO:0000313" key="9">
    <source>
        <dbReference type="EMBL" id="SHF98688.1"/>
    </source>
</evidence>
<dbReference type="STRING" id="494016.SAMN04487965_3078"/>
<evidence type="ECO:0000259" key="5">
    <source>
        <dbReference type="Pfam" id="PF25876"/>
    </source>
</evidence>
<dbReference type="NCBIfam" id="TIGR01730">
    <property type="entry name" value="RND_mfp"/>
    <property type="match status" value="1"/>
</dbReference>
<dbReference type="Gene3D" id="2.40.50.100">
    <property type="match status" value="1"/>
</dbReference>
<dbReference type="AlphaFoldDB" id="A0A1M5G4P4"/>
<feature type="coiled-coil region" evidence="3">
    <location>
        <begin position="169"/>
        <end position="196"/>
    </location>
</feature>
<feature type="domain" description="Multidrug resistance protein MdtA-like barrel-sandwich hybrid" evidence="6">
    <location>
        <begin position="93"/>
        <end position="222"/>
    </location>
</feature>
<dbReference type="Pfam" id="PF25876">
    <property type="entry name" value="HH_MFP_RND"/>
    <property type="match status" value="1"/>
</dbReference>
<dbReference type="Pfam" id="PF25917">
    <property type="entry name" value="BSH_RND"/>
    <property type="match status" value="1"/>
</dbReference>
<dbReference type="PANTHER" id="PTHR30158:SF24">
    <property type="entry name" value="HLYD FAMILY SECRETION PROTEIN"/>
    <property type="match status" value="1"/>
</dbReference>
<dbReference type="PANTHER" id="PTHR30158">
    <property type="entry name" value="ACRA/E-RELATED COMPONENT OF DRUG EFFLUX TRANSPORTER"/>
    <property type="match status" value="1"/>
</dbReference>
<dbReference type="Gene3D" id="2.40.30.170">
    <property type="match status" value="1"/>
</dbReference>
<dbReference type="GO" id="GO:0046677">
    <property type="term" value="P:response to antibiotic"/>
    <property type="evidence" value="ECO:0007669"/>
    <property type="project" value="TreeGrafter"/>
</dbReference>
<dbReference type="GO" id="GO:0022857">
    <property type="term" value="F:transmembrane transporter activity"/>
    <property type="evidence" value="ECO:0007669"/>
    <property type="project" value="InterPro"/>
</dbReference>
<dbReference type="InterPro" id="IPR058626">
    <property type="entry name" value="MdtA-like_b-barrel"/>
</dbReference>
<dbReference type="InterPro" id="IPR058627">
    <property type="entry name" value="MdtA-like_C"/>
</dbReference>
<dbReference type="Proteomes" id="UP000184170">
    <property type="component" value="Unassembled WGS sequence"/>
</dbReference>
<reference evidence="10" key="1">
    <citation type="submission" date="2016-11" db="EMBL/GenBank/DDBJ databases">
        <authorList>
            <person name="Varghese N."/>
            <person name="Submissions S."/>
        </authorList>
    </citation>
    <scope>NUCLEOTIDE SEQUENCE [LARGE SCALE GENOMIC DNA]</scope>
    <source>
        <strain evidence="10">CGMCC 1.7063</strain>
    </source>
</reference>
<dbReference type="Gene3D" id="1.10.287.470">
    <property type="entry name" value="Helix hairpin bin"/>
    <property type="match status" value="1"/>
</dbReference>
<dbReference type="InterPro" id="IPR058625">
    <property type="entry name" value="MdtA-like_BSH"/>
</dbReference>
<comment type="subcellular location">
    <subcellularLocation>
        <location evidence="1">Cell inner membrane</location>
        <topology evidence="1">Lipid-anchor</topology>
    </subcellularLocation>
</comment>
<accession>A0A1M5G4P4</accession>
<evidence type="ECO:0000256" key="1">
    <source>
        <dbReference type="ARBA" id="ARBA00004519"/>
    </source>
</evidence>
<feature type="compositionally biased region" description="Basic and acidic residues" evidence="4">
    <location>
        <begin position="430"/>
        <end position="452"/>
    </location>
</feature>
<sequence length="452" mass="50171">MLILALIIAGRTNYILGMSSAVTGRVLLLMLKPFSLLPAIAAVILLALAACSDRGDQGGEPPPPPVEVLVVREQPVIPRFEYVGRVQATDELNVRPRVEGNIQGRYFEEGSLVKEGELLYEIDPQPFIATLENRRAAESRARAALEVAERNFRRGRELAPQGFISKMTMDQLEGDFEQAQANLKAAVADVNSAELNLSYTKIYAPLTGRIGRSSFPEGALVGPQSEPLAMILNTDPVWVVFEVPEDRILSVQVAEARRERAGMRPERRDIRIELPDGSFYPYPGTIAFVDNKVNPNTGSVAVRAEFPNPDQLLIQGQFARVSVRVYGGQEQLKPLVPQSAVLEDMQGRYVFVVDENNIAHRRYLKLGQREGELWAVEEGLKVGETVIVNGLQRVIAEQPVTPQSSARNPYEEERKRKAAEAAQEKAGPAADERRAKERSEEDRQREIPSDSK</sequence>
<evidence type="ECO:0000259" key="8">
    <source>
        <dbReference type="Pfam" id="PF25967"/>
    </source>
</evidence>
<protein>
    <submittedName>
        <fullName evidence="9">Membrane fusion protein, multidrug efflux system</fullName>
    </submittedName>
</protein>
<name>A0A1M5G4P4_9GAMM</name>
<evidence type="ECO:0000256" key="2">
    <source>
        <dbReference type="ARBA" id="ARBA00009477"/>
    </source>
</evidence>
<dbReference type="Pfam" id="PF25967">
    <property type="entry name" value="RND-MFP_C"/>
    <property type="match status" value="1"/>
</dbReference>
<dbReference type="EMBL" id="FQVA01000005">
    <property type="protein sequence ID" value="SHF98688.1"/>
    <property type="molecule type" value="Genomic_DNA"/>
</dbReference>
<evidence type="ECO:0000259" key="7">
    <source>
        <dbReference type="Pfam" id="PF25944"/>
    </source>
</evidence>
<proteinExistence type="inferred from homology"/>
<dbReference type="SUPFAM" id="SSF111369">
    <property type="entry name" value="HlyD-like secretion proteins"/>
    <property type="match status" value="1"/>
</dbReference>
<feature type="domain" description="Multidrug resistance protein MdtA-like beta-barrel" evidence="7">
    <location>
        <begin position="236"/>
        <end position="325"/>
    </location>
</feature>
<dbReference type="GO" id="GO:0030313">
    <property type="term" value="C:cell envelope"/>
    <property type="evidence" value="ECO:0007669"/>
    <property type="project" value="UniProtKB-SubCell"/>
</dbReference>
<dbReference type="RefSeq" id="WP_073276766.1">
    <property type="nucleotide sequence ID" value="NZ_FQVA01000005.1"/>
</dbReference>
<organism evidence="9 10">
    <name type="scientific">Microbulbifer donghaiensis</name>
    <dbReference type="NCBI Taxonomy" id="494016"/>
    <lineage>
        <taxon>Bacteria</taxon>
        <taxon>Pseudomonadati</taxon>
        <taxon>Pseudomonadota</taxon>
        <taxon>Gammaproteobacteria</taxon>
        <taxon>Cellvibrionales</taxon>
        <taxon>Microbulbiferaceae</taxon>
        <taxon>Microbulbifer</taxon>
    </lineage>
</organism>
<comment type="similarity">
    <text evidence="2">Belongs to the membrane fusion protein (MFP) (TC 8.A.1) family.</text>
</comment>
<feature type="domain" description="Multidrug resistance protein MdtA-like alpha-helical hairpin" evidence="5">
    <location>
        <begin position="131"/>
        <end position="200"/>
    </location>
</feature>
<feature type="region of interest" description="Disordered" evidence="4">
    <location>
        <begin position="399"/>
        <end position="452"/>
    </location>
</feature>
<dbReference type="Gene3D" id="2.40.420.20">
    <property type="match status" value="1"/>
</dbReference>
<feature type="domain" description="Multidrug resistance protein MdtA-like C-terminal permuted SH3" evidence="8">
    <location>
        <begin position="335"/>
        <end position="393"/>
    </location>
</feature>
<keyword evidence="10" id="KW-1185">Reference proteome</keyword>
<dbReference type="GO" id="GO:0005886">
    <property type="term" value="C:plasma membrane"/>
    <property type="evidence" value="ECO:0007669"/>
    <property type="project" value="TreeGrafter"/>
</dbReference>
<gene>
    <name evidence="9" type="ORF">SAMN04487965_3078</name>
</gene>